<proteinExistence type="predicted"/>
<evidence type="ECO:0000313" key="2">
    <source>
        <dbReference type="EMBL" id="UUO13411.1"/>
    </source>
</evidence>
<dbReference type="InterPro" id="IPR001296">
    <property type="entry name" value="Glyco_trans_1"/>
</dbReference>
<reference evidence="2" key="1">
    <citation type="submission" date="2022-06" db="EMBL/GenBank/DDBJ databases">
        <title>Nostosin G and Spiroidesin B from the Cyanobacterium Dolichospermum sp. NIES-1697.</title>
        <authorList>
            <person name="Phan C.-S."/>
            <person name="Mehjabin J.J."/>
            <person name="Anas A.R.J."/>
            <person name="Hayasaka M."/>
            <person name="Onoki R."/>
            <person name="Wang J."/>
            <person name="Umezawa T."/>
            <person name="Washio K."/>
            <person name="Morikawa M."/>
            <person name="Okino T."/>
        </authorList>
    </citation>
    <scope>NUCLEOTIDE SEQUENCE</scope>
    <source>
        <strain evidence="2">NIES-1697</strain>
    </source>
</reference>
<organism evidence="2 3">
    <name type="scientific">Dolichospermum heterosporum TAC447</name>
    <dbReference type="NCBI Taxonomy" id="747523"/>
    <lineage>
        <taxon>Bacteria</taxon>
        <taxon>Bacillati</taxon>
        <taxon>Cyanobacteriota</taxon>
        <taxon>Cyanophyceae</taxon>
        <taxon>Nostocales</taxon>
        <taxon>Aphanizomenonaceae</taxon>
        <taxon>Dolichospermum</taxon>
        <taxon>Dolichospermum heterosporum</taxon>
    </lineage>
</organism>
<accession>A0ABY5LS31</accession>
<dbReference type="Proteomes" id="UP001057561">
    <property type="component" value="Chromosome"/>
</dbReference>
<keyword evidence="3" id="KW-1185">Reference proteome</keyword>
<protein>
    <submittedName>
        <fullName evidence="2">Glycosyltransferase</fullName>
    </submittedName>
</protein>
<dbReference type="Gene3D" id="3.40.50.2000">
    <property type="entry name" value="Glycogen Phosphorylase B"/>
    <property type="match status" value="2"/>
</dbReference>
<feature type="domain" description="Glycosyl transferase family 1" evidence="1">
    <location>
        <begin position="35"/>
        <end position="185"/>
    </location>
</feature>
<evidence type="ECO:0000259" key="1">
    <source>
        <dbReference type="Pfam" id="PF00534"/>
    </source>
</evidence>
<dbReference type="PANTHER" id="PTHR12526">
    <property type="entry name" value="GLYCOSYLTRANSFERASE"/>
    <property type="match status" value="1"/>
</dbReference>
<sequence length="219" mass="23931">MQVTGIPLSRIQVIYNPVITPELLEKSKQPLDHPWFKQGEPPVILAVGRLHQVKDFSNLIRAFAMVRQLQPARLMILGTGAEEKQLKALISELGVEQDVMLPGFVNNPYAYIIASSVVVLSSLSESFSNVIIEANRALGTPVISTDCPSGPREILSNGKYGELVPVGDSQAMAEAIKRVLAGNIKSVDAAWLEQFSVATATQKYLNLFSYPDRSLTSHS</sequence>
<dbReference type="EMBL" id="CP099464">
    <property type="protein sequence ID" value="UUO13411.1"/>
    <property type="molecule type" value="Genomic_DNA"/>
</dbReference>
<evidence type="ECO:0000313" key="3">
    <source>
        <dbReference type="Proteomes" id="UP001057561"/>
    </source>
</evidence>
<dbReference type="CDD" id="cd03811">
    <property type="entry name" value="GT4_GT28_WabH-like"/>
    <property type="match status" value="1"/>
</dbReference>
<dbReference type="RefSeq" id="WP_257120355.1">
    <property type="nucleotide sequence ID" value="NZ_CP099464.1"/>
</dbReference>
<dbReference type="SUPFAM" id="SSF53756">
    <property type="entry name" value="UDP-Glycosyltransferase/glycogen phosphorylase"/>
    <property type="match status" value="1"/>
</dbReference>
<gene>
    <name evidence="2" type="ORF">NG743_15035</name>
</gene>
<name>A0ABY5LS31_9CYAN</name>
<dbReference type="Pfam" id="PF00534">
    <property type="entry name" value="Glycos_transf_1"/>
    <property type="match status" value="1"/>
</dbReference>